<dbReference type="InterPro" id="IPR010930">
    <property type="entry name" value="Flg_bb/hook_C_dom"/>
</dbReference>
<dbReference type="InterPro" id="IPR037925">
    <property type="entry name" value="FlgE/F/G-like"/>
</dbReference>
<dbReference type="GO" id="GO:0009425">
    <property type="term" value="C:bacterial-type flagellum basal body"/>
    <property type="evidence" value="ECO:0007669"/>
    <property type="project" value="UniProtKB-SubCell"/>
</dbReference>
<feature type="region of interest" description="Disordered" evidence="5">
    <location>
        <begin position="48"/>
        <end position="67"/>
    </location>
</feature>
<dbReference type="InterPro" id="IPR010810">
    <property type="entry name" value="Flagellin_hook_IN_motif"/>
</dbReference>
<dbReference type="NCBIfam" id="TIGR03506">
    <property type="entry name" value="FlgEFG_subfam"/>
    <property type="match status" value="2"/>
</dbReference>
<evidence type="ECO:0000256" key="2">
    <source>
        <dbReference type="ARBA" id="ARBA00009677"/>
    </source>
</evidence>
<accession>A0A345ZQH1</accession>
<dbReference type="GO" id="GO:0009424">
    <property type="term" value="C:bacterial-type flagellum hook"/>
    <property type="evidence" value="ECO:0007669"/>
    <property type="project" value="TreeGrafter"/>
</dbReference>
<feature type="domain" description="Flagellar hook protein FlgE/F/G-like D1" evidence="8">
    <location>
        <begin position="84"/>
        <end position="137"/>
    </location>
</feature>
<sequence>MGIFGALTTAVTGMKAQSYALENVSGNIANSQTTGFKRIDTSFEDLIPSSDPSKQLSGSVSASSRSTNTVQGDIQSASVSTFMAINGQGFFVVQKPSSFADSTPTFDGADLYTRRGDFKLDQNGYLVNGAGYYLMGIPIDSKTGNTIGSQPQLMQFQSSFLPAQPTTEIDYKLNLARTPKTQDYDSTIPGSELLQPSAFSANPINGASTAASIIGKGGKLLPDAPAKLTGSAVLTSLAATGGTLDLNGTSITINPGDNITTIVGAINAQTGTTGVTATLDSTDHLVLTSADADSNVVIGSSTTPSVLTDLGISAGTTNPTNILTQSGASAGQTMAIVVSGNPALSITFGTGPGQVSTLAELNTALAGLTGGTASVNTSTGDITVTAGNATSTITVTGSATAANFGMKTTTGLPASGTVIASDVPAFLNESISGGSVTTYDSSGASVNVQLRWAKVDSATLGGTHVDKWNLFYQNSTTATGQQAAWTNVGVDYTFGSNNQLNPPINSVTLNNLTVNGVNLGSIQLVHGTSGVTQFADANGTAQVNILNQNGFAAGELQSVAVTDKGRIAGTYSNGRTIDLAEITLANFTGADSLKRIDGGAFETTAESGPPLFNASGKIQGSALEGSNTDIADEFTKLIVTQQAYSANTRVISTTNTMVQDLLNMLR</sequence>
<protein>
    <recommendedName>
        <fullName evidence="4">Flagellar hook protein FlgE</fullName>
    </recommendedName>
</protein>
<evidence type="ECO:0000313" key="10">
    <source>
        <dbReference type="Proteomes" id="UP000254889"/>
    </source>
</evidence>
<dbReference type="GO" id="GO:0005829">
    <property type="term" value="C:cytosol"/>
    <property type="evidence" value="ECO:0007669"/>
    <property type="project" value="TreeGrafter"/>
</dbReference>
<evidence type="ECO:0000256" key="4">
    <source>
        <dbReference type="RuleBase" id="RU362116"/>
    </source>
</evidence>
<comment type="similarity">
    <text evidence="2 4">Belongs to the flagella basal body rod proteins family.</text>
</comment>
<feature type="compositionally biased region" description="Polar residues" evidence="5">
    <location>
        <begin position="50"/>
        <end position="67"/>
    </location>
</feature>
<dbReference type="KEGG" id="ptaw:DW352_00730"/>
<evidence type="ECO:0000259" key="7">
    <source>
        <dbReference type="Pfam" id="PF06429"/>
    </source>
</evidence>
<comment type="function">
    <text evidence="4">A flexible structure which links the flagellar filament to the drive apparatus in the basal body.</text>
</comment>
<dbReference type="GO" id="GO:0071978">
    <property type="term" value="P:bacterial-type flagellum-dependent swarming motility"/>
    <property type="evidence" value="ECO:0007669"/>
    <property type="project" value="TreeGrafter"/>
</dbReference>
<name>A0A345ZQH1_9HYPH</name>
<dbReference type="SUPFAM" id="SSF117143">
    <property type="entry name" value="Flagellar hook protein flgE"/>
    <property type="match status" value="2"/>
</dbReference>
<evidence type="ECO:0000313" key="9">
    <source>
        <dbReference type="EMBL" id="AXK79168.1"/>
    </source>
</evidence>
<comment type="subcellular location">
    <subcellularLocation>
        <location evidence="1 4">Bacterial flagellum basal body</location>
    </subcellularLocation>
</comment>
<feature type="domain" description="Flagellar basal-body/hook protein C-terminal" evidence="7">
    <location>
        <begin position="621"/>
        <end position="664"/>
    </location>
</feature>
<keyword evidence="10" id="KW-1185">Reference proteome</keyword>
<dbReference type="AlphaFoldDB" id="A0A345ZQH1"/>
<reference evidence="9 10" key="1">
    <citation type="submission" date="2018-07" db="EMBL/GenBank/DDBJ databases">
        <authorList>
            <person name="Quirk P.G."/>
            <person name="Krulwich T.A."/>
        </authorList>
    </citation>
    <scope>NUCLEOTIDE SEQUENCE [LARGE SCALE GENOMIC DNA]</scope>
    <source>
        <strain evidence="9 10">CC-BB4</strain>
    </source>
</reference>
<organism evidence="9 10">
    <name type="scientific">Pseudolabrys taiwanensis</name>
    <dbReference type="NCBI Taxonomy" id="331696"/>
    <lineage>
        <taxon>Bacteria</taxon>
        <taxon>Pseudomonadati</taxon>
        <taxon>Pseudomonadota</taxon>
        <taxon>Alphaproteobacteria</taxon>
        <taxon>Hyphomicrobiales</taxon>
        <taxon>Xanthobacteraceae</taxon>
        <taxon>Pseudolabrys</taxon>
    </lineage>
</organism>
<dbReference type="Pfam" id="PF06429">
    <property type="entry name" value="Flg_bbr_C"/>
    <property type="match status" value="1"/>
</dbReference>
<evidence type="ECO:0000256" key="3">
    <source>
        <dbReference type="ARBA" id="ARBA00023143"/>
    </source>
</evidence>
<keyword evidence="9" id="KW-0966">Cell projection</keyword>
<dbReference type="EMBL" id="CP031417">
    <property type="protein sequence ID" value="AXK79168.1"/>
    <property type="molecule type" value="Genomic_DNA"/>
</dbReference>
<feature type="domain" description="Flagellar basal body rod protein N-terminal" evidence="6">
    <location>
        <begin position="7"/>
        <end position="37"/>
    </location>
</feature>
<dbReference type="PANTHER" id="PTHR30435:SF1">
    <property type="entry name" value="FLAGELLAR HOOK PROTEIN FLGE"/>
    <property type="match status" value="1"/>
</dbReference>
<keyword evidence="3 4" id="KW-0975">Bacterial flagellum</keyword>
<dbReference type="Pfam" id="PF07196">
    <property type="entry name" value="Flagellin_IN"/>
    <property type="match status" value="1"/>
</dbReference>
<dbReference type="Gene3D" id="3.30.70.2120">
    <property type="match status" value="1"/>
</dbReference>
<dbReference type="Pfam" id="PF00460">
    <property type="entry name" value="Flg_bb_rod"/>
    <property type="match status" value="1"/>
</dbReference>
<dbReference type="OrthoDB" id="8372879at2"/>
<keyword evidence="9" id="KW-0969">Cilium</keyword>
<evidence type="ECO:0000256" key="1">
    <source>
        <dbReference type="ARBA" id="ARBA00004117"/>
    </source>
</evidence>
<gene>
    <name evidence="9" type="ORF">DW352_00730</name>
</gene>
<evidence type="ECO:0000259" key="8">
    <source>
        <dbReference type="Pfam" id="PF22692"/>
    </source>
</evidence>
<dbReference type="InterPro" id="IPR053967">
    <property type="entry name" value="LlgE_F_G-like_D1"/>
</dbReference>
<dbReference type="InterPro" id="IPR001444">
    <property type="entry name" value="Flag_bb_rod_N"/>
</dbReference>
<evidence type="ECO:0000259" key="6">
    <source>
        <dbReference type="Pfam" id="PF00460"/>
    </source>
</evidence>
<dbReference type="PANTHER" id="PTHR30435">
    <property type="entry name" value="FLAGELLAR PROTEIN"/>
    <property type="match status" value="1"/>
</dbReference>
<proteinExistence type="inferred from homology"/>
<dbReference type="RefSeq" id="WP_115687592.1">
    <property type="nucleotide sequence ID" value="NZ_CP031417.1"/>
</dbReference>
<dbReference type="Proteomes" id="UP000254889">
    <property type="component" value="Chromosome"/>
</dbReference>
<keyword evidence="9" id="KW-0282">Flagellum</keyword>
<dbReference type="Pfam" id="PF22692">
    <property type="entry name" value="LlgE_F_G_D1"/>
    <property type="match status" value="1"/>
</dbReference>
<evidence type="ECO:0000256" key="5">
    <source>
        <dbReference type="SAM" id="MobiDB-lite"/>
    </source>
</evidence>
<dbReference type="InterPro" id="IPR020013">
    <property type="entry name" value="Flagellar_FlgE/F/G"/>
</dbReference>